<proteinExistence type="predicted"/>
<dbReference type="AlphaFoldDB" id="A0A517SDL9"/>
<reference evidence="1 2" key="1">
    <citation type="submission" date="2019-02" db="EMBL/GenBank/DDBJ databases">
        <title>Deep-cultivation of Planctomycetes and their phenomic and genomic characterization uncovers novel biology.</title>
        <authorList>
            <person name="Wiegand S."/>
            <person name="Jogler M."/>
            <person name="Boedeker C."/>
            <person name="Pinto D."/>
            <person name="Vollmers J."/>
            <person name="Rivas-Marin E."/>
            <person name="Kohn T."/>
            <person name="Peeters S.H."/>
            <person name="Heuer A."/>
            <person name="Rast P."/>
            <person name="Oberbeckmann S."/>
            <person name="Bunk B."/>
            <person name="Jeske O."/>
            <person name="Meyerdierks A."/>
            <person name="Storesund J.E."/>
            <person name="Kallscheuer N."/>
            <person name="Luecker S."/>
            <person name="Lage O.M."/>
            <person name="Pohl T."/>
            <person name="Merkel B.J."/>
            <person name="Hornburger P."/>
            <person name="Mueller R.-W."/>
            <person name="Bruemmer F."/>
            <person name="Labrenz M."/>
            <person name="Spormann A.M."/>
            <person name="Op den Camp H."/>
            <person name="Overmann J."/>
            <person name="Amann R."/>
            <person name="Jetten M.S.M."/>
            <person name="Mascher T."/>
            <person name="Medema M.H."/>
            <person name="Devos D.P."/>
            <person name="Kaster A.-K."/>
            <person name="Ovreas L."/>
            <person name="Rohde M."/>
            <person name="Galperin M.Y."/>
            <person name="Jogler C."/>
        </authorList>
    </citation>
    <scope>NUCLEOTIDE SEQUENCE [LARGE SCALE GENOMIC DNA]</scope>
    <source>
        <strain evidence="1 2">Pan44</strain>
    </source>
</reference>
<name>A0A517SDL9_9PLAN</name>
<dbReference type="KEGG" id="ccos:Pan44_22490"/>
<dbReference type="OrthoDB" id="275117at2"/>
<dbReference type="EMBL" id="CP036271">
    <property type="protein sequence ID" value="QDT54222.1"/>
    <property type="molecule type" value="Genomic_DNA"/>
</dbReference>
<gene>
    <name evidence="1" type="ORF">Pan44_22490</name>
</gene>
<sequence length="483" mass="49585">MLSSLFTRRTVARSTRANAGLRPSAEMLDARILPSATATLSRGVLTVKGDVAAANNLTFETINGGNGVRVTGTGGTLLNEDLTELDFAGVTSIKVITGATSDSITIRAFDSLTVKNVTLSLGNGNNTVSISDAVIEGKLAITTGNGEDTIRVASIASFGTSTSVTTLNGPVTINTGSGADSIIIRCDTAFDSSTAFITLNGPLTINTGNGDDRVVFESFAAFDQAASTLTLNGIVKVTTGNDNDLIDVVADGGFDSAFADFDVNNHFTINSGSGDDGISVRTADFLGGHGDLDFSRNLTIAAGNDDDEVWIGSSSSDIAIGGILRVTTGSGIDDLTVERVQQTSSVGSNSFSMGNDLDTVRIRASVFAAATSTNLGSGNNNVLEISQAGFQGNASLISQGREDVLRIENTSSPYIGGTTFSGKVTVSAGPSASLLIGFDNSSPLTTFLGSVTLTGKSPFGTATFIDGRVVFTIPPVVKKFQLA</sequence>
<dbReference type="InParanoid" id="A0A517SDL9"/>
<evidence type="ECO:0000313" key="2">
    <source>
        <dbReference type="Proteomes" id="UP000315700"/>
    </source>
</evidence>
<dbReference type="Proteomes" id="UP000315700">
    <property type="component" value="Chromosome"/>
</dbReference>
<keyword evidence="2" id="KW-1185">Reference proteome</keyword>
<accession>A0A517SDL9</accession>
<evidence type="ECO:0000313" key="1">
    <source>
        <dbReference type="EMBL" id="QDT54222.1"/>
    </source>
</evidence>
<organism evidence="1 2">
    <name type="scientific">Caulifigura coniformis</name>
    <dbReference type="NCBI Taxonomy" id="2527983"/>
    <lineage>
        <taxon>Bacteria</taxon>
        <taxon>Pseudomonadati</taxon>
        <taxon>Planctomycetota</taxon>
        <taxon>Planctomycetia</taxon>
        <taxon>Planctomycetales</taxon>
        <taxon>Planctomycetaceae</taxon>
        <taxon>Caulifigura</taxon>
    </lineage>
</organism>
<protein>
    <submittedName>
        <fullName evidence="1">Uncharacterized protein</fullName>
    </submittedName>
</protein>
<dbReference type="RefSeq" id="WP_145030075.1">
    <property type="nucleotide sequence ID" value="NZ_CP036271.1"/>
</dbReference>